<gene>
    <name evidence="1" type="ORF">MNBD_GAMMA26-1715</name>
</gene>
<proteinExistence type="predicted"/>
<name>A0A3B1B9I0_9ZZZZ</name>
<organism evidence="1">
    <name type="scientific">hydrothermal vent metagenome</name>
    <dbReference type="NCBI Taxonomy" id="652676"/>
    <lineage>
        <taxon>unclassified sequences</taxon>
        <taxon>metagenomes</taxon>
        <taxon>ecological metagenomes</taxon>
    </lineage>
</organism>
<evidence type="ECO:0000313" key="1">
    <source>
        <dbReference type="EMBL" id="VAX08068.1"/>
    </source>
</evidence>
<reference evidence="1" key="1">
    <citation type="submission" date="2018-06" db="EMBL/GenBank/DDBJ databases">
        <authorList>
            <person name="Zhirakovskaya E."/>
        </authorList>
    </citation>
    <scope>NUCLEOTIDE SEQUENCE</scope>
</reference>
<sequence length="97" mass="11056">MPEEAADSIVSDSEISLPILLNQLFEQYDELHNYSSFLCAAFESLIFHMNHHTDFLDEASPQGATICCQTLQRQSNEIKEKIEHIKKTMGTEGRPKD</sequence>
<accession>A0A3B1B9I0</accession>
<dbReference type="AlphaFoldDB" id="A0A3B1B9I0"/>
<dbReference type="EMBL" id="UOFX01000034">
    <property type="protein sequence ID" value="VAX08068.1"/>
    <property type="molecule type" value="Genomic_DNA"/>
</dbReference>
<protein>
    <submittedName>
        <fullName evidence="1">Uncharacterized protein</fullName>
    </submittedName>
</protein>